<dbReference type="Gene3D" id="2.60.40.10">
    <property type="entry name" value="Immunoglobulins"/>
    <property type="match status" value="1"/>
</dbReference>
<dbReference type="Pfam" id="PF07654">
    <property type="entry name" value="C1-set"/>
    <property type="match status" value="1"/>
</dbReference>
<dbReference type="PROSITE" id="PS50835">
    <property type="entry name" value="IG_LIKE"/>
    <property type="match status" value="1"/>
</dbReference>
<dbReference type="SMART" id="SM00407">
    <property type="entry name" value="IGc1"/>
    <property type="match status" value="1"/>
</dbReference>
<evidence type="ECO:0000313" key="2">
    <source>
        <dbReference type="Ensembl" id="ENSZLMP00000018566.1"/>
    </source>
</evidence>
<dbReference type="InterPro" id="IPR003597">
    <property type="entry name" value="Ig_C1-set"/>
</dbReference>
<feature type="domain" description="Ig-like" evidence="1">
    <location>
        <begin position="14"/>
        <end position="80"/>
    </location>
</feature>
<dbReference type="Ensembl" id="ENSZLMT00000019077.1">
    <property type="protein sequence ID" value="ENSZLMP00000018566.1"/>
    <property type="gene ID" value="ENSZLMG00000012845.1"/>
</dbReference>
<dbReference type="SUPFAM" id="SSF48726">
    <property type="entry name" value="Immunoglobulin"/>
    <property type="match status" value="1"/>
</dbReference>
<protein>
    <recommendedName>
        <fullName evidence="1">Ig-like domain-containing protein</fullName>
    </recommendedName>
</protein>
<accession>A0A8D2PS61</accession>
<evidence type="ECO:0000259" key="1">
    <source>
        <dbReference type="PROSITE" id="PS50835"/>
    </source>
</evidence>
<reference evidence="2" key="1">
    <citation type="submission" date="2025-08" db="UniProtKB">
        <authorList>
            <consortium name="Ensembl"/>
        </authorList>
    </citation>
    <scope>IDENTIFICATION</scope>
</reference>
<dbReference type="PANTHER" id="PTHR19944">
    <property type="entry name" value="MHC CLASS II-RELATED"/>
    <property type="match status" value="1"/>
</dbReference>
<dbReference type="Proteomes" id="UP000694401">
    <property type="component" value="Unassembled WGS sequence"/>
</dbReference>
<dbReference type="InterPro" id="IPR007110">
    <property type="entry name" value="Ig-like_dom"/>
</dbReference>
<dbReference type="InterPro" id="IPR050160">
    <property type="entry name" value="MHC/Immunoglobulin"/>
</dbReference>
<dbReference type="InterPro" id="IPR036179">
    <property type="entry name" value="Ig-like_dom_sf"/>
</dbReference>
<dbReference type="InterPro" id="IPR013783">
    <property type="entry name" value="Ig-like_fold"/>
</dbReference>
<name>A0A8D2PS61_ZOSLA</name>
<keyword evidence="3" id="KW-1185">Reference proteome</keyword>
<reference evidence="2" key="2">
    <citation type="submission" date="2025-09" db="UniProtKB">
        <authorList>
            <consortium name="Ensembl"/>
        </authorList>
    </citation>
    <scope>IDENTIFICATION</scope>
</reference>
<dbReference type="AlphaFoldDB" id="A0A8D2PS61"/>
<dbReference type="PANTHER" id="PTHR19944:SF50">
    <property type="entry name" value="HLA CLASS II HISTOCOMPATIBILITY ANTIGEN, DM ALPHA CHAIN"/>
    <property type="match status" value="1"/>
</dbReference>
<organism evidence="2 3">
    <name type="scientific">Zosterops lateralis melanops</name>
    <dbReference type="NCBI Taxonomy" id="1220523"/>
    <lineage>
        <taxon>Eukaryota</taxon>
        <taxon>Metazoa</taxon>
        <taxon>Chordata</taxon>
        <taxon>Craniata</taxon>
        <taxon>Vertebrata</taxon>
        <taxon>Euteleostomi</taxon>
        <taxon>Archelosauria</taxon>
        <taxon>Archosauria</taxon>
        <taxon>Dinosauria</taxon>
        <taxon>Saurischia</taxon>
        <taxon>Theropoda</taxon>
        <taxon>Coelurosauria</taxon>
        <taxon>Aves</taxon>
        <taxon>Neognathae</taxon>
        <taxon>Neoaves</taxon>
        <taxon>Telluraves</taxon>
        <taxon>Australaves</taxon>
        <taxon>Passeriformes</taxon>
        <taxon>Sylvioidea</taxon>
        <taxon>Zosteropidae</taxon>
        <taxon>Zosterops</taxon>
    </lineage>
</organism>
<evidence type="ECO:0000313" key="3">
    <source>
        <dbReference type="Proteomes" id="UP000694401"/>
    </source>
</evidence>
<sequence>MKNLGINALPPVLGQPNILVCLVENIFPPSLEISWAVSGVPVTAGVSTGPFVPSAELTFVRLSRVSVVPQAGDVHACVVT</sequence>
<proteinExistence type="predicted"/>